<comment type="caution">
    <text evidence="2">The sequence shown here is derived from an EMBL/GenBank/DDBJ whole genome shotgun (WGS) entry which is preliminary data.</text>
</comment>
<dbReference type="PANTHER" id="PTHR34293:SF1">
    <property type="entry name" value="HTH-TYPE TRANSCRIPTIONAL REGULATOR TRMBL2"/>
    <property type="match status" value="1"/>
</dbReference>
<dbReference type="Pfam" id="PF01978">
    <property type="entry name" value="TrmB"/>
    <property type="match status" value="1"/>
</dbReference>
<proteinExistence type="predicted"/>
<dbReference type="Gene3D" id="1.10.10.10">
    <property type="entry name" value="Winged helix-like DNA-binding domain superfamily/Winged helix DNA-binding domain"/>
    <property type="match status" value="1"/>
</dbReference>
<dbReference type="AlphaFoldDB" id="A0A7Y2EB99"/>
<reference evidence="2 3" key="1">
    <citation type="submission" date="2020-03" db="EMBL/GenBank/DDBJ databases">
        <title>Metabolic flexibility allows generalist bacteria to become dominant in a frequently disturbed ecosystem.</title>
        <authorList>
            <person name="Chen Y.-J."/>
            <person name="Leung P.M."/>
            <person name="Bay S.K."/>
            <person name="Hugenholtz P."/>
            <person name="Kessler A.J."/>
            <person name="Shelley G."/>
            <person name="Waite D.W."/>
            <person name="Cook P.L."/>
            <person name="Greening C."/>
        </authorList>
    </citation>
    <scope>NUCLEOTIDE SEQUENCE [LARGE SCALE GENOMIC DNA]</scope>
    <source>
        <strain evidence="2">SS_bin_28</strain>
    </source>
</reference>
<dbReference type="InterPro" id="IPR002831">
    <property type="entry name" value="Tscrpt_reg_TrmB_N"/>
</dbReference>
<dbReference type="InterPro" id="IPR051797">
    <property type="entry name" value="TrmB-like"/>
</dbReference>
<protein>
    <submittedName>
        <fullName evidence="2">TrmB family transcriptional regulator</fullName>
    </submittedName>
</protein>
<accession>A0A7Y2EB99</accession>
<sequence length="285" mass="31572">MTTTELEEPLEALQDLGFSEIEALVYTYLLQNEASTGYRVSHAIGKPTANTYKAIASLQDQGAVLVDEGENRVVRAVPPKELLSQMSRDFQDRTKSAAEALAELNLEVVDDRVYALKSAGQVLERARVMLGRAKGMVLADIFPEILEELKGDFIKAAARGCLVTVKVYDPTELTGCECILQPDGRRVFSRWPGQQLSLVIDAEEHLLALFDDGLKDVHQAVWSRSTFLSCLHHNHLAMEHLVTLYSARRQESMEGADAAFQEHLNLSVLASSPSGLQTLKSRYGR</sequence>
<gene>
    <name evidence="2" type="ORF">HKN21_13345</name>
</gene>
<organism evidence="2 3">
    <name type="scientific">Eiseniibacteriota bacterium</name>
    <dbReference type="NCBI Taxonomy" id="2212470"/>
    <lineage>
        <taxon>Bacteria</taxon>
        <taxon>Candidatus Eiseniibacteriota</taxon>
    </lineage>
</organism>
<feature type="domain" description="Transcription regulator TrmB N-terminal" evidence="1">
    <location>
        <begin position="13"/>
        <end position="80"/>
    </location>
</feature>
<evidence type="ECO:0000313" key="3">
    <source>
        <dbReference type="Proteomes" id="UP000547674"/>
    </source>
</evidence>
<dbReference type="PANTHER" id="PTHR34293">
    <property type="entry name" value="HTH-TYPE TRANSCRIPTIONAL REGULATOR TRMBL2"/>
    <property type="match status" value="1"/>
</dbReference>
<dbReference type="Proteomes" id="UP000547674">
    <property type="component" value="Unassembled WGS sequence"/>
</dbReference>
<evidence type="ECO:0000313" key="2">
    <source>
        <dbReference type="EMBL" id="NNF07742.1"/>
    </source>
</evidence>
<evidence type="ECO:0000259" key="1">
    <source>
        <dbReference type="Pfam" id="PF01978"/>
    </source>
</evidence>
<name>A0A7Y2EB99_UNCEI</name>
<dbReference type="InterPro" id="IPR036388">
    <property type="entry name" value="WH-like_DNA-bd_sf"/>
</dbReference>
<dbReference type="EMBL" id="JABDJR010000536">
    <property type="protein sequence ID" value="NNF07742.1"/>
    <property type="molecule type" value="Genomic_DNA"/>
</dbReference>